<comment type="caution">
    <text evidence="18">The sequence shown here is derived from an EMBL/GenBank/DDBJ whole genome shotgun (WGS) entry which is preliminary data.</text>
</comment>
<dbReference type="Pfam" id="PF12937">
    <property type="entry name" value="F-box-like"/>
    <property type="match status" value="1"/>
</dbReference>
<evidence type="ECO:0000313" key="19">
    <source>
        <dbReference type="Proteomes" id="UP000438429"/>
    </source>
</evidence>
<evidence type="ECO:0000313" key="18">
    <source>
        <dbReference type="EMBL" id="KAF0031883.1"/>
    </source>
</evidence>
<keyword evidence="11" id="KW-0539">Nucleus</keyword>
<dbReference type="GO" id="GO:0140767">
    <property type="term" value="F:enzyme-substrate adaptor activity"/>
    <property type="evidence" value="ECO:0007669"/>
    <property type="project" value="UniProtKB-ARBA"/>
</dbReference>
<evidence type="ECO:0000256" key="3">
    <source>
        <dbReference type="ARBA" id="ARBA00004906"/>
    </source>
</evidence>
<feature type="compositionally biased region" description="Basic and acidic residues" evidence="16">
    <location>
        <begin position="41"/>
        <end position="71"/>
    </location>
</feature>
<evidence type="ECO:0000256" key="5">
    <source>
        <dbReference type="ARBA" id="ARBA00022553"/>
    </source>
</evidence>
<feature type="domain" description="F-box" evidence="17">
    <location>
        <begin position="154"/>
        <end position="200"/>
    </location>
</feature>
<evidence type="ECO:0000256" key="14">
    <source>
        <dbReference type="ARBA" id="ARBA00077776"/>
    </source>
</evidence>
<dbReference type="InterPro" id="IPR001810">
    <property type="entry name" value="F-box_dom"/>
</dbReference>
<dbReference type="GO" id="GO:0005737">
    <property type="term" value="C:cytoplasm"/>
    <property type="evidence" value="ECO:0007669"/>
    <property type="project" value="UniProtKB-SubCell"/>
</dbReference>
<name>A0A6A4SCK3_SCOMX</name>
<dbReference type="SMART" id="SM00256">
    <property type="entry name" value="FBOX"/>
    <property type="match status" value="1"/>
</dbReference>
<keyword evidence="4" id="KW-0963">Cytoplasm</keyword>
<dbReference type="AlphaFoldDB" id="A0A6A4SCK3"/>
<dbReference type="InterPro" id="IPR032675">
    <property type="entry name" value="LRR_dom_sf"/>
</dbReference>
<dbReference type="InterPro" id="IPR006553">
    <property type="entry name" value="Leu-rich_rpt_Cys-con_subtyp"/>
</dbReference>
<sequence>MMLLLGSVREDEEAERAATGPGHLVLCRGGTTTPAPGPRGPETRPRVSKVSREPKEETPAPRCPVNREDADRQELPCLSLRGSMLSRSHRGMNKRKSGGEEGLGTECTPTELILQQRSPRHKHQRLGCSRGKENDCGHFVLARRSRRKKETPSGISWDHLPDELLLRIFFCLPLQDLLRTSAVCRRWHRLAFDESLWLSVDLEGLTDTGAALQRVLTTGVRRLRCPRSFVEQPHFTGSGPLQIVQLDLSSSIVSTSALESVVGRCRLLERLSLEGLQLSDNIINSLALNQNLEQLNLSGCSGVSADALADMFRSCCSIEQLNVSWCEFNSDHVKSVVHNLGAGVTELNLSGYRESLTLDGESLCVCVRACVYLCTCVLVDSTLLMADSFPVLAQLKNLLHLSLSRCYHIHLAALTDLGTTFPLLVLLDVFGLVQDGQLPSLKKELPRVSINSRPFSGVARPTPAGRFVGDRAMWGGGCRLRFSL</sequence>
<keyword evidence="5" id="KW-0597">Phosphoprotein</keyword>
<dbReference type="SMART" id="SM00367">
    <property type="entry name" value="LRR_CC"/>
    <property type="match status" value="3"/>
</dbReference>
<dbReference type="CDD" id="cd22114">
    <property type="entry name" value="F-box_FBXL1"/>
    <property type="match status" value="1"/>
</dbReference>
<evidence type="ECO:0000259" key="17">
    <source>
        <dbReference type="PROSITE" id="PS50181"/>
    </source>
</evidence>
<dbReference type="GO" id="GO:0070534">
    <property type="term" value="P:protein K63-linked ubiquitination"/>
    <property type="evidence" value="ECO:0007669"/>
    <property type="project" value="UniProtKB-ARBA"/>
</dbReference>
<keyword evidence="9" id="KW-0832">Ubl conjugation</keyword>
<evidence type="ECO:0000256" key="15">
    <source>
        <dbReference type="ARBA" id="ARBA00081589"/>
    </source>
</evidence>
<dbReference type="GO" id="GO:1905168">
    <property type="term" value="P:positive regulation of double-strand break repair via homologous recombination"/>
    <property type="evidence" value="ECO:0007669"/>
    <property type="project" value="UniProtKB-ARBA"/>
</dbReference>
<evidence type="ECO:0000256" key="11">
    <source>
        <dbReference type="ARBA" id="ARBA00023242"/>
    </source>
</evidence>
<evidence type="ECO:0000256" key="12">
    <source>
        <dbReference type="ARBA" id="ARBA00056227"/>
    </source>
</evidence>
<dbReference type="InterPro" id="IPR036047">
    <property type="entry name" value="F-box-like_dom_sf"/>
</dbReference>
<protein>
    <recommendedName>
        <fullName evidence="13">S-phase kinase-associated protein 2</fullName>
    </recommendedName>
    <alternativeName>
        <fullName evidence="15">Cyclin-A/CDK2-associated protein p45</fullName>
    </alternativeName>
    <alternativeName>
        <fullName evidence="14">F-box protein Skp2</fullName>
    </alternativeName>
</protein>
<evidence type="ECO:0000256" key="2">
    <source>
        <dbReference type="ARBA" id="ARBA00004496"/>
    </source>
</evidence>
<evidence type="ECO:0000256" key="7">
    <source>
        <dbReference type="ARBA" id="ARBA00022737"/>
    </source>
</evidence>
<evidence type="ECO:0000256" key="9">
    <source>
        <dbReference type="ARBA" id="ARBA00022843"/>
    </source>
</evidence>
<reference evidence="18 19" key="1">
    <citation type="submission" date="2019-06" db="EMBL/GenBank/DDBJ databases">
        <title>Draft genomes of female and male turbot (Scophthalmus maximus).</title>
        <authorList>
            <person name="Xu H."/>
            <person name="Xu X.-W."/>
            <person name="Shao C."/>
            <person name="Chen S."/>
        </authorList>
    </citation>
    <scope>NUCLEOTIDE SEQUENCE [LARGE SCALE GENOMIC DNA]</scope>
    <source>
        <strain evidence="18">Ysfricsl-2016a</strain>
        <tissue evidence="18">Blood</tissue>
    </source>
</reference>
<dbReference type="Gene3D" id="3.80.10.10">
    <property type="entry name" value="Ribonuclease Inhibitor"/>
    <property type="match status" value="1"/>
</dbReference>
<comment type="pathway">
    <text evidence="3">Protein modification; protein ubiquitination.</text>
</comment>
<proteinExistence type="predicted"/>
<dbReference type="SUPFAM" id="SSF52047">
    <property type="entry name" value="RNI-like"/>
    <property type="match status" value="1"/>
</dbReference>
<evidence type="ECO:0000256" key="1">
    <source>
        <dbReference type="ARBA" id="ARBA00004123"/>
    </source>
</evidence>
<dbReference type="EMBL" id="VEVO01000014">
    <property type="protein sequence ID" value="KAF0031883.1"/>
    <property type="molecule type" value="Genomic_DNA"/>
</dbReference>
<dbReference type="Proteomes" id="UP000438429">
    <property type="component" value="Unassembled WGS sequence"/>
</dbReference>
<evidence type="ECO:0000256" key="16">
    <source>
        <dbReference type="SAM" id="MobiDB-lite"/>
    </source>
</evidence>
<accession>A0A6A4SCK3</accession>
<comment type="subcellular location">
    <subcellularLocation>
        <location evidence="2">Cytoplasm</location>
    </subcellularLocation>
    <subcellularLocation>
        <location evidence="1">Nucleus</location>
    </subcellularLocation>
</comment>
<dbReference type="SUPFAM" id="SSF81383">
    <property type="entry name" value="F-box domain"/>
    <property type="match status" value="1"/>
</dbReference>
<keyword evidence="8" id="KW-0833">Ubl conjugation pathway</keyword>
<evidence type="ECO:0000256" key="4">
    <source>
        <dbReference type="ARBA" id="ARBA00022490"/>
    </source>
</evidence>
<organism evidence="18 19">
    <name type="scientific">Scophthalmus maximus</name>
    <name type="common">Turbot</name>
    <name type="synonym">Psetta maxima</name>
    <dbReference type="NCBI Taxonomy" id="52904"/>
    <lineage>
        <taxon>Eukaryota</taxon>
        <taxon>Metazoa</taxon>
        <taxon>Chordata</taxon>
        <taxon>Craniata</taxon>
        <taxon>Vertebrata</taxon>
        <taxon>Euteleostomi</taxon>
        <taxon>Actinopterygii</taxon>
        <taxon>Neopterygii</taxon>
        <taxon>Teleostei</taxon>
        <taxon>Neoteleostei</taxon>
        <taxon>Acanthomorphata</taxon>
        <taxon>Carangaria</taxon>
        <taxon>Pleuronectiformes</taxon>
        <taxon>Pleuronectoidei</taxon>
        <taxon>Scophthalmidae</taxon>
        <taxon>Scophthalmus</taxon>
    </lineage>
</organism>
<dbReference type="GO" id="GO:0005634">
    <property type="term" value="C:nucleus"/>
    <property type="evidence" value="ECO:0007669"/>
    <property type="project" value="UniProtKB-SubCell"/>
</dbReference>
<keyword evidence="6" id="KW-0433">Leucine-rich repeat</keyword>
<dbReference type="PANTHER" id="PTHR46976:SF1">
    <property type="entry name" value="PROTEIN ARABIDILLO 1"/>
    <property type="match status" value="1"/>
</dbReference>
<gene>
    <name evidence="18" type="ORF">F2P81_016438</name>
</gene>
<dbReference type="GO" id="GO:0000082">
    <property type="term" value="P:G1/S transition of mitotic cell cycle"/>
    <property type="evidence" value="ECO:0007669"/>
    <property type="project" value="UniProtKB-ARBA"/>
</dbReference>
<dbReference type="PROSITE" id="PS50181">
    <property type="entry name" value="FBOX"/>
    <property type="match status" value="1"/>
</dbReference>
<feature type="region of interest" description="Disordered" evidence="16">
    <location>
        <begin position="1"/>
        <end position="71"/>
    </location>
</feature>
<evidence type="ECO:0000256" key="10">
    <source>
        <dbReference type="ARBA" id="ARBA00022990"/>
    </source>
</evidence>
<keyword evidence="7" id="KW-0677">Repeat</keyword>
<evidence type="ECO:0000256" key="6">
    <source>
        <dbReference type="ARBA" id="ARBA00022614"/>
    </source>
</evidence>
<dbReference type="FunFam" id="3.80.10.10:FF:000105">
    <property type="entry name" value="S-phase kinase-associated protein 2"/>
    <property type="match status" value="1"/>
</dbReference>
<dbReference type="PANTHER" id="PTHR46976">
    <property type="entry name" value="PROTEIN ARABIDILLO 1"/>
    <property type="match status" value="1"/>
</dbReference>
<dbReference type="GO" id="GO:0019005">
    <property type="term" value="C:SCF ubiquitin ligase complex"/>
    <property type="evidence" value="ECO:0007669"/>
    <property type="project" value="UniProtKB-ARBA"/>
</dbReference>
<keyword evidence="10" id="KW-0007">Acetylation</keyword>
<comment type="function">
    <text evidence="12">Substrate recognition component of a SCF (SKP1-CUL1-F-box protein) E3 ubiquitin-protein ligase complex which mediates the ubiquitination and subsequent proteasomal degradation of target proteins involved in cell cycle progression, signal transduction and transcription. Specifically recognizes phosphorylated CDKN1B/p27kip and is involved in regulation of G1/S transition. Degradation of CDKN1B/p27kip also requires CKS1. Recognizes target proteins ORC1, CDT1, RBL2, KMT2A/MLL1, CDK9, RAG2, NBN, FOXO1, UBP43, YTHDF2, and probably MYC, TOB1 and TAL1. Degradation of TAL1 also requires STUB1. Recognizes CDKN1A in association with CCNE1 or CCNE2 and CDK2. Promotes ubiquitination and destruction of CDH1 in a CK1-dependent manner, thereby regulating cell migration. Following phosphorylation in response to DNA damage, mediates 'Lys-63'-linked ubiquitination of NBN, promoting ATM recruitment to DNA damage sites and DNA repair via homologous recombination.</text>
</comment>
<dbReference type="GO" id="GO:0006511">
    <property type="term" value="P:ubiquitin-dependent protein catabolic process"/>
    <property type="evidence" value="ECO:0007669"/>
    <property type="project" value="UniProtKB-ARBA"/>
</dbReference>
<evidence type="ECO:0000256" key="8">
    <source>
        <dbReference type="ARBA" id="ARBA00022786"/>
    </source>
</evidence>
<evidence type="ECO:0000256" key="13">
    <source>
        <dbReference type="ARBA" id="ARBA00071634"/>
    </source>
</evidence>